<sequence>MTGSRILVFAALAAVLATSACGRRPAELQTPSQAANDTKREGAGIGINQPAAPAAAPAPERRFILDGLI</sequence>
<organism evidence="3 4">
    <name type="scientific">Tianweitania populi</name>
    <dbReference type="NCBI Taxonomy" id="1607949"/>
    <lineage>
        <taxon>Bacteria</taxon>
        <taxon>Pseudomonadati</taxon>
        <taxon>Pseudomonadota</taxon>
        <taxon>Alphaproteobacteria</taxon>
        <taxon>Hyphomicrobiales</taxon>
        <taxon>Phyllobacteriaceae</taxon>
        <taxon>Tianweitania</taxon>
    </lineage>
</organism>
<reference evidence="3" key="1">
    <citation type="journal article" date="2014" name="Int. J. Syst. Evol. Microbiol.">
        <title>Complete genome sequence of Corynebacterium casei LMG S-19264T (=DSM 44701T), isolated from a smear-ripened cheese.</title>
        <authorList>
            <consortium name="US DOE Joint Genome Institute (JGI-PGF)"/>
            <person name="Walter F."/>
            <person name="Albersmeier A."/>
            <person name="Kalinowski J."/>
            <person name="Ruckert C."/>
        </authorList>
    </citation>
    <scope>NUCLEOTIDE SEQUENCE</scope>
    <source>
        <strain evidence="3">KCTC 42249</strain>
    </source>
</reference>
<feature type="chain" id="PRO_5035298618" evidence="2">
    <location>
        <begin position="23"/>
        <end position="69"/>
    </location>
</feature>
<gene>
    <name evidence="3" type="ORF">GCM10016234_29970</name>
</gene>
<feature type="region of interest" description="Disordered" evidence="1">
    <location>
        <begin position="25"/>
        <end position="55"/>
    </location>
</feature>
<comment type="caution">
    <text evidence="3">The sequence shown here is derived from an EMBL/GenBank/DDBJ whole genome shotgun (WGS) entry which is preliminary data.</text>
</comment>
<reference evidence="3" key="2">
    <citation type="submission" date="2020-09" db="EMBL/GenBank/DDBJ databases">
        <authorList>
            <person name="Sun Q."/>
            <person name="Kim S."/>
        </authorList>
    </citation>
    <scope>NUCLEOTIDE SEQUENCE</scope>
    <source>
        <strain evidence="3">KCTC 42249</strain>
    </source>
</reference>
<dbReference type="Proteomes" id="UP000630142">
    <property type="component" value="Unassembled WGS sequence"/>
</dbReference>
<evidence type="ECO:0000313" key="4">
    <source>
        <dbReference type="Proteomes" id="UP000630142"/>
    </source>
</evidence>
<dbReference type="PROSITE" id="PS51257">
    <property type="entry name" value="PROKAR_LIPOPROTEIN"/>
    <property type="match status" value="1"/>
</dbReference>
<evidence type="ECO:0000313" key="3">
    <source>
        <dbReference type="EMBL" id="GHD18916.1"/>
    </source>
</evidence>
<dbReference type="RefSeq" id="WP_189505233.1">
    <property type="nucleotide sequence ID" value="NZ_BMZQ01000002.1"/>
</dbReference>
<dbReference type="EMBL" id="BMZQ01000002">
    <property type="protein sequence ID" value="GHD18916.1"/>
    <property type="molecule type" value="Genomic_DNA"/>
</dbReference>
<keyword evidence="4" id="KW-1185">Reference proteome</keyword>
<feature type="signal peptide" evidence="2">
    <location>
        <begin position="1"/>
        <end position="22"/>
    </location>
</feature>
<evidence type="ECO:0000256" key="2">
    <source>
        <dbReference type="SAM" id="SignalP"/>
    </source>
</evidence>
<proteinExistence type="predicted"/>
<protein>
    <submittedName>
        <fullName evidence="3">Uncharacterized protein</fullName>
    </submittedName>
</protein>
<name>A0A8J3GLR6_9HYPH</name>
<accession>A0A8J3GLR6</accession>
<keyword evidence="2" id="KW-0732">Signal</keyword>
<dbReference type="AlphaFoldDB" id="A0A8J3GLR6"/>
<evidence type="ECO:0000256" key="1">
    <source>
        <dbReference type="SAM" id="MobiDB-lite"/>
    </source>
</evidence>